<evidence type="ECO:0000256" key="1">
    <source>
        <dbReference type="ARBA" id="ARBA00007228"/>
    </source>
</evidence>
<dbReference type="Pfam" id="PF08032">
    <property type="entry name" value="SpoU_sub_bind"/>
    <property type="match status" value="1"/>
</dbReference>
<dbReference type="InterPro" id="IPR029028">
    <property type="entry name" value="Alpha/beta_knot_MTases"/>
</dbReference>
<dbReference type="GO" id="GO:0005829">
    <property type="term" value="C:cytosol"/>
    <property type="evidence" value="ECO:0007669"/>
    <property type="project" value="TreeGrafter"/>
</dbReference>
<dbReference type="SUPFAM" id="SSF75217">
    <property type="entry name" value="alpha/beta knot"/>
    <property type="match status" value="1"/>
</dbReference>
<sequence length="255" mass="27863">MTQQADFSDEIIYGKHAVREALKEKRQINKVFFQKGMEKNQFSDIFKLVKQRNLILQEVPKAKLDALTQDGNHQGVVLSLPAYAYANLEDAFNLAEQRGEAPFLFILDEIEDPHNLGSIIRTADAMGVHGIILPKRRSATLTGTVAKVSTGAIEHVPVIRVTNLSQTVKKLQDKGVWVFASAMEGEDIRQWDSHGSIAVVIGNEGSGVSASLLKACDGTVTIPMTGHVQSLNASVAAGIFMYEVARHRIASIKGI</sequence>
<keyword evidence="6" id="KW-1185">Reference proteome</keyword>
<organism evidence="5 6">
    <name type="scientific">Suicoccus acidiformans</name>
    <dbReference type="NCBI Taxonomy" id="2036206"/>
    <lineage>
        <taxon>Bacteria</taxon>
        <taxon>Bacillati</taxon>
        <taxon>Bacillota</taxon>
        <taxon>Bacilli</taxon>
        <taxon>Lactobacillales</taxon>
        <taxon>Aerococcaceae</taxon>
        <taxon>Suicoccus</taxon>
    </lineage>
</organism>
<dbReference type="InterPro" id="IPR004441">
    <property type="entry name" value="rRNA_MeTrfase_TrmH"/>
</dbReference>
<dbReference type="CDD" id="cd18103">
    <property type="entry name" value="SpoU-like_RlmB"/>
    <property type="match status" value="1"/>
</dbReference>
<proteinExistence type="inferred from homology"/>
<dbReference type="NCBIfam" id="TIGR00186">
    <property type="entry name" value="rRNA_methyl_3"/>
    <property type="match status" value="1"/>
</dbReference>
<keyword evidence="3 5" id="KW-0808">Transferase</keyword>
<dbReference type="GO" id="GO:0006396">
    <property type="term" value="P:RNA processing"/>
    <property type="evidence" value="ECO:0007669"/>
    <property type="project" value="InterPro"/>
</dbReference>
<dbReference type="Proteomes" id="UP000263232">
    <property type="component" value="Chromosome"/>
</dbReference>
<evidence type="ECO:0000256" key="3">
    <source>
        <dbReference type="ARBA" id="ARBA00022679"/>
    </source>
</evidence>
<dbReference type="KEGG" id="abae:CL176_11970"/>
<dbReference type="InterPro" id="IPR001537">
    <property type="entry name" value="SpoU_MeTrfase"/>
</dbReference>
<dbReference type="InterPro" id="IPR029026">
    <property type="entry name" value="tRNA_m1G_MTases_N"/>
</dbReference>
<dbReference type="Pfam" id="PF00588">
    <property type="entry name" value="SpoU_methylase"/>
    <property type="match status" value="1"/>
</dbReference>
<dbReference type="GO" id="GO:0008173">
    <property type="term" value="F:RNA methyltransferase activity"/>
    <property type="evidence" value="ECO:0007669"/>
    <property type="project" value="InterPro"/>
</dbReference>
<evidence type="ECO:0000313" key="6">
    <source>
        <dbReference type="Proteomes" id="UP000263232"/>
    </source>
</evidence>
<dbReference type="GO" id="GO:0032259">
    <property type="term" value="P:methylation"/>
    <property type="evidence" value="ECO:0007669"/>
    <property type="project" value="UniProtKB-KW"/>
</dbReference>
<accession>A0A347WNK0</accession>
<dbReference type="SUPFAM" id="SSF55315">
    <property type="entry name" value="L30e-like"/>
    <property type="match status" value="1"/>
</dbReference>
<dbReference type="EMBL" id="CP023434">
    <property type="protein sequence ID" value="AXY26657.1"/>
    <property type="molecule type" value="Genomic_DNA"/>
</dbReference>
<dbReference type="InterPro" id="IPR013123">
    <property type="entry name" value="SpoU_subst-bd"/>
</dbReference>
<dbReference type="InterPro" id="IPR029064">
    <property type="entry name" value="Ribosomal_eL30-like_sf"/>
</dbReference>
<dbReference type="Gene3D" id="3.30.1330.30">
    <property type="match status" value="1"/>
</dbReference>
<evidence type="ECO:0000256" key="2">
    <source>
        <dbReference type="ARBA" id="ARBA00022603"/>
    </source>
</evidence>
<feature type="domain" description="RNA 2-O ribose methyltransferase substrate binding" evidence="4">
    <location>
        <begin position="11"/>
        <end position="86"/>
    </location>
</feature>
<dbReference type="OrthoDB" id="9794400at2"/>
<protein>
    <submittedName>
        <fullName evidence="5">23S rRNA (Guanosine(2251)-2'-O)-methyltransferase RlmB</fullName>
    </submittedName>
</protein>
<comment type="similarity">
    <text evidence="1">Belongs to the class IV-like SAM-binding methyltransferase superfamily. RNA methyltransferase TrmH family.</text>
</comment>
<evidence type="ECO:0000259" key="4">
    <source>
        <dbReference type="SMART" id="SM00967"/>
    </source>
</evidence>
<dbReference type="PANTHER" id="PTHR46429">
    <property type="entry name" value="23S RRNA (GUANOSINE-2'-O-)-METHYLTRANSFERASE RLMB"/>
    <property type="match status" value="1"/>
</dbReference>
<reference evidence="5 6" key="1">
    <citation type="submission" date="2017-09" db="EMBL/GenBank/DDBJ databases">
        <title>Complete genome sequence of Oxytococcus suis strain ZY16052.</title>
        <authorList>
            <person name="Li F."/>
        </authorList>
    </citation>
    <scope>NUCLEOTIDE SEQUENCE [LARGE SCALE GENOMIC DNA]</scope>
    <source>
        <strain evidence="5 6">ZY16052</strain>
    </source>
</reference>
<gene>
    <name evidence="5" type="ORF">CL176_11970</name>
</gene>
<dbReference type="PANTHER" id="PTHR46429:SF1">
    <property type="entry name" value="23S RRNA (GUANOSINE-2'-O-)-METHYLTRANSFERASE RLMB"/>
    <property type="match status" value="1"/>
</dbReference>
<dbReference type="RefSeq" id="WP_118991511.1">
    <property type="nucleotide sequence ID" value="NZ_CP023434.1"/>
</dbReference>
<dbReference type="Gene3D" id="3.40.1280.10">
    <property type="match status" value="1"/>
</dbReference>
<dbReference type="GO" id="GO:0003723">
    <property type="term" value="F:RNA binding"/>
    <property type="evidence" value="ECO:0007669"/>
    <property type="project" value="InterPro"/>
</dbReference>
<keyword evidence="2 5" id="KW-0489">Methyltransferase</keyword>
<dbReference type="FunFam" id="3.40.1280.10:FF:000008">
    <property type="entry name" value="Group 3 RNA methyltransferase TrmH"/>
    <property type="match status" value="1"/>
</dbReference>
<evidence type="ECO:0000313" key="5">
    <source>
        <dbReference type="EMBL" id="AXY26657.1"/>
    </source>
</evidence>
<dbReference type="AlphaFoldDB" id="A0A347WNK0"/>
<name>A0A347WNK0_9LACT</name>
<dbReference type="SMART" id="SM00967">
    <property type="entry name" value="SpoU_sub_bind"/>
    <property type="match status" value="1"/>
</dbReference>